<dbReference type="GO" id="GO:0006281">
    <property type="term" value="P:DNA repair"/>
    <property type="evidence" value="ECO:0007669"/>
    <property type="project" value="TreeGrafter"/>
</dbReference>
<dbReference type="InterPro" id="IPR050238">
    <property type="entry name" value="DNA_Rep/Repair_Clamp_Loader"/>
</dbReference>
<dbReference type="GO" id="GO:0016887">
    <property type="term" value="F:ATP hydrolysis activity"/>
    <property type="evidence" value="ECO:0007669"/>
    <property type="project" value="InterPro"/>
</dbReference>
<dbReference type="PANTHER" id="PTHR11669">
    <property type="entry name" value="REPLICATION FACTOR C / DNA POLYMERASE III GAMMA-TAU SUBUNIT"/>
    <property type="match status" value="1"/>
</dbReference>
<dbReference type="Pfam" id="PF00004">
    <property type="entry name" value="AAA"/>
    <property type="match status" value="1"/>
</dbReference>
<dbReference type="Gene3D" id="3.40.50.300">
    <property type="entry name" value="P-loop containing nucleotide triphosphate hydrolases"/>
    <property type="match status" value="1"/>
</dbReference>
<reference evidence="2" key="1">
    <citation type="journal article" date="2020" name="Nature">
        <title>Giant virus diversity and host interactions through global metagenomics.</title>
        <authorList>
            <person name="Schulz F."/>
            <person name="Roux S."/>
            <person name="Paez-Espino D."/>
            <person name="Jungbluth S."/>
            <person name="Walsh D.A."/>
            <person name="Denef V.J."/>
            <person name="McMahon K.D."/>
            <person name="Konstantinidis K.T."/>
            <person name="Eloe-Fadrosh E.A."/>
            <person name="Kyrpides N.C."/>
            <person name="Woyke T."/>
        </authorList>
    </citation>
    <scope>NUCLEOTIDE SEQUENCE</scope>
    <source>
        <strain evidence="2">GVMAG-M-3300023179-90</strain>
    </source>
</reference>
<dbReference type="GO" id="GO:0005524">
    <property type="term" value="F:ATP binding"/>
    <property type="evidence" value="ECO:0007669"/>
    <property type="project" value="InterPro"/>
</dbReference>
<dbReference type="Gene3D" id="1.10.8.60">
    <property type="match status" value="1"/>
</dbReference>
<dbReference type="SUPFAM" id="SSF52540">
    <property type="entry name" value="P-loop containing nucleoside triphosphate hydrolases"/>
    <property type="match status" value="1"/>
</dbReference>
<dbReference type="AlphaFoldDB" id="A0A6C0HBN0"/>
<dbReference type="InterPro" id="IPR003959">
    <property type="entry name" value="ATPase_AAA_core"/>
</dbReference>
<protein>
    <recommendedName>
        <fullName evidence="1">AAA+ ATPase domain-containing protein</fullName>
    </recommendedName>
</protein>
<dbReference type="CDD" id="cd00009">
    <property type="entry name" value="AAA"/>
    <property type="match status" value="1"/>
</dbReference>
<dbReference type="GO" id="GO:0005634">
    <property type="term" value="C:nucleus"/>
    <property type="evidence" value="ECO:0007669"/>
    <property type="project" value="TreeGrafter"/>
</dbReference>
<feature type="domain" description="AAA+ ATPase" evidence="1">
    <location>
        <begin position="73"/>
        <end position="221"/>
    </location>
</feature>
<organism evidence="2">
    <name type="scientific">viral metagenome</name>
    <dbReference type="NCBI Taxonomy" id="1070528"/>
    <lineage>
        <taxon>unclassified sequences</taxon>
        <taxon>metagenomes</taxon>
        <taxon>organismal metagenomes</taxon>
    </lineage>
</organism>
<dbReference type="GO" id="GO:0005663">
    <property type="term" value="C:DNA replication factor C complex"/>
    <property type="evidence" value="ECO:0007669"/>
    <property type="project" value="TreeGrafter"/>
</dbReference>
<dbReference type="SUPFAM" id="SSF48019">
    <property type="entry name" value="post-AAA+ oligomerization domain-like"/>
    <property type="match status" value="1"/>
</dbReference>
<dbReference type="InterPro" id="IPR027417">
    <property type="entry name" value="P-loop_NTPase"/>
</dbReference>
<name>A0A6C0HBN0_9ZZZZ</name>
<dbReference type="GO" id="GO:0003689">
    <property type="term" value="F:DNA clamp loader activity"/>
    <property type="evidence" value="ECO:0007669"/>
    <property type="project" value="TreeGrafter"/>
</dbReference>
<dbReference type="InterPro" id="IPR003593">
    <property type="entry name" value="AAA+_ATPase"/>
</dbReference>
<evidence type="ECO:0000259" key="1">
    <source>
        <dbReference type="SMART" id="SM00382"/>
    </source>
</evidence>
<dbReference type="PANTHER" id="PTHR11669:SF5">
    <property type="entry name" value="REPLICATION FACTOR C SUBUNIT 2"/>
    <property type="match status" value="1"/>
</dbReference>
<proteinExistence type="predicted"/>
<evidence type="ECO:0000313" key="2">
    <source>
        <dbReference type="EMBL" id="QHT77616.1"/>
    </source>
</evidence>
<accession>A0A6C0HBN0</accession>
<dbReference type="GO" id="GO:0006261">
    <property type="term" value="P:DNA-templated DNA replication"/>
    <property type="evidence" value="ECO:0007669"/>
    <property type="project" value="TreeGrafter"/>
</dbReference>
<dbReference type="EMBL" id="MN739920">
    <property type="protein sequence ID" value="QHT77616.1"/>
    <property type="molecule type" value="Genomic_DNA"/>
</dbReference>
<dbReference type="InterPro" id="IPR008921">
    <property type="entry name" value="DNA_pol3_clamp-load_cplx_C"/>
</dbReference>
<dbReference type="GO" id="GO:0003677">
    <property type="term" value="F:DNA binding"/>
    <property type="evidence" value="ECO:0007669"/>
    <property type="project" value="InterPro"/>
</dbReference>
<dbReference type="SMART" id="SM00382">
    <property type="entry name" value="AAA"/>
    <property type="match status" value="1"/>
</dbReference>
<sequence length="359" mass="42080">MTTFLQNTLQTTNKIVSFNGNQFQEIIDTPKKVVIKSTEVNTTFIQKYKPYYIDDFCLDTKLVSVLKLFLEIDKLNILFVGNSSIGKTSLLYALIREYYGLKKTDSMPENNILFINNIKEQGIQYFRNEMKTFCQSHSSIYGKKKLVIIDDIDNINEQSQQVFRNYIDKYSNNIHFISVCSNIQKVIESIQSRLQIIKINNPTNENLVNVMNKIIANENIQIDDDSKDYLLLISNGSIRVLINYLEKMYILGEVVDIELCKSICSNISFRKFELYLNYLKEGKLQPAVDILYNIYDYGYSVIDILDYFFNFIKITNIIDEETKYRIIPFLCKYITIFHNLHEDCIELALFTNNLVKEIF</sequence>